<evidence type="ECO:0000256" key="11">
    <source>
        <dbReference type="ARBA" id="ARBA00022989"/>
    </source>
</evidence>
<keyword evidence="13 14" id="KW-0472">Membrane</keyword>
<dbReference type="InterPro" id="IPR003594">
    <property type="entry name" value="HATPase_dom"/>
</dbReference>
<dbReference type="Proteomes" id="UP000216024">
    <property type="component" value="Unassembled WGS sequence"/>
</dbReference>
<keyword evidence="10" id="KW-0067">ATP-binding</keyword>
<dbReference type="InterPro" id="IPR004358">
    <property type="entry name" value="Sig_transdc_His_kin-like_C"/>
</dbReference>
<dbReference type="Gene3D" id="3.30.450.20">
    <property type="entry name" value="PAS domain"/>
    <property type="match status" value="1"/>
</dbReference>
<gene>
    <name evidence="16" type="ORF">CCE28_13570</name>
</gene>
<dbReference type="InterPro" id="IPR005467">
    <property type="entry name" value="His_kinase_dom"/>
</dbReference>
<dbReference type="AlphaFoldDB" id="A0A267MGI1"/>
<evidence type="ECO:0000313" key="16">
    <source>
        <dbReference type="EMBL" id="PAB58694.1"/>
    </source>
</evidence>
<dbReference type="SUPFAM" id="SSF55874">
    <property type="entry name" value="ATPase domain of HSP90 chaperone/DNA topoisomerase II/histidine kinase"/>
    <property type="match status" value="1"/>
</dbReference>
<dbReference type="Pfam" id="PF02518">
    <property type="entry name" value="HATPase_c"/>
    <property type="match status" value="1"/>
</dbReference>
<dbReference type="InterPro" id="IPR033479">
    <property type="entry name" value="dCache_1"/>
</dbReference>
<evidence type="ECO:0000259" key="15">
    <source>
        <dbReference type="PROSITE" id="PS50109"/>
    </source>
</evidence>
<dbReference type="GO" id="GO:0000155">
    <property type="term" value="F:phosphorelay sensor kinase activity"/>
    <property type="evidence" value="ECO:0007669"/>
    <property type="project" value="InterPro"/>
</dbReference>
<dbReference type="Pfam" id="PF00512">
    <property type="entry name" value="HisKA"/>
    <property type="match status" value="1"/>
</dbReference>
<keyword evidence="17" id="KW-1185">Reference proteome</keyword>
<dbReference type="InterPro" id="IPR036890">
    <property type="entry name" value="HATPase_C_sf"/>
</dbReference>
<dbReference type="CDD" id="cd12912">
    <property type="entry name" value="PDC2_MCP_like"/>
    <property type="match status" value="1"/>
</dbReference>
<feature type="domain" description="Histidine kinase" evidence="15">
    <location>
        <begin position="340"/>
        <end position="563"/>
    </location>
</feature>
<evidence type="ECO:0000256" key="12">
    <source>
        <dbReference type="ARBA" id="ARBA00023012"/>
    </source>
</evidence>
<dbReference type="PROSITE" id="PS50109">
    <property type="entry name" value="HIS_KIN"/>
    <property type="match status" value="1"/>
</dbReference>
<dbReference type="PANTHER" id="PTHR43547">
    <property type="entry name" value="TWO-COMPONENT HISTIDINE KINASE"/>
    <property type="match status" value="1"/>
</dbReference>
<accession>A0A267MGI1</accession>
<evidence type="ECO:0000256" key="9">
    <source>
        <dbReference type="ARBA" id="ARBA00022777"/>
    </source>
</evidence>
<keyword evidence="12" id="KW-0902">Two-component regulatory system</keyword>
<evidence type="ECO:0000256" key="6">
    <source>
        <dbReference type="ARBA" id="ARBA00022679"/>
    </source>
</evidence>
<evidence type="ECO:0000256" key="8">
    <source>
        <dbReference type="ARBA" id="ARBA00022741"/>
    </source>
</evidence>
<reference evidence="16 17" key="1">
    <citation type="submission" date="2017-06" db="EMBL/GenBank/DDBJ databases">
        <title>Draft genome sequence of anaerobic fermentative bacterium Anaeromicrobium sediminis DY2726D isolated from West Pacific Ocean sediments.</title>
        <authorList>
            <person name="Zeng X."/>
        </authorList>
    </citation>
    <scope>NUCLEOTIDE SEQUENCE [LARGE SCALE GENOMIC DNA]</scope>
    <source>
        <strain evidence="16 17">DY2726D</strain>
    </source>
</reference>
<feature type="transmembrane region" description="Helical" evidence="14">
    <location>
        <begin position="12"/>
        <end position="30"/>
    </location>
</feature>
<dbReference type="EMBL" id="NIBG01000012">
    <property type="protein sequence ID" value="PAB58694.1"/>
    <property type="molecule type" value="Genomic_DNA"/>
</dbReference>
<keyword evidence="4" id="KW-1003">Cell membrane</keyword>
<evidence type="ECO:0000256" key="5">
    <source>
        <dbReference type="ARBA" id="ARBA00022553"/>
    </source>
</evidence>
<organism evidence="16 17">
    <name type="scientific">Anaeromicrobium sediminis</name>
    <dbReference type="NCBI Taxonomy" id="1478221"/>
    <lineage>
        <taxon>Bacteria</taxon>
        <taxon>Bacillati</taxon>
        <taxon>Bacillota</taxon>
        <taxon>Clostridia</taxon>
        <taxon>Peptostreptococcales</taxon>
        <taxon>Thermotaleaceae</taxon>
        <taxon>Anaeromicrobium</taxon>
    </lineage>
</organism>
<dbReference type="SUPFAM" id="SSF47384">
    <property type="entry name" value="Homodimeric domain of signal transducing histidine kinase"/>
    <property type="match status" value="1"/>
</dbReference>
<keyword evidence="5" id="KW-0597">Phosphoprotein</keyword>
<dbReference type="SMART" id="SM00388">
    <property type="entry name" value="HisKA"/>
    <property type="match status" value="1"/>
</dbReference>
<keyword evidence="8" id="KW-0547">Nucleotide-binding</keyword>
<evidence type="ECO:0000256" key="7">
    <source>
        <dbReference type="ARBA" id="ARBA00022692"/>
    </source>
</evidence>
<dbReference type="CDD" id="cd00082">
    <property type="entry name" value="HisKA"/>
    <property type="match status" value="1"/>
</dbReference>
<evidence type="ECO:0000256" key="3">
    <source>
        <dbReference type="ARBA" id="ARBA00012438"/>
    </source>
</evidence>
<dbReference type="PANTHER" id="PTHR43547:SF2">
    <property type="entry name" value="HYBRID SIGNAL TRANSDUCTION HISTIDINE KINASE C"/>
    <property type="match status" value="1"/>
</dbReference>
<dbReference type="FunFam" id="3.30.565.10:FF:000037">
    <property type="entry name" value="Hybrid sensor histidine kinase/response regulator"/>
    <property type="match status" value="1"/>
</dbReference>
<dbReference type="Gene3D" id="1.10.287.130">
    <property type="match status" value="1"/>
</dbReference>
<evidence type="ECO:0000256" key="2">
    <source>
        <dbReference type="ARBA" id="ARBA00004651"/>
    </source>
</evidence>
<dbReference type="InterPro" id="IPR003661">
    <property type="entry name" value="HisK_dim/P_dom"/>
</dbReference>
<dbReference type="OrthoDB" id="9813394at2"/>
<evidence type="ECO:0000256" key="1">
    <source>
        <dbReference type="ARBA" id="ARBA00000085"/>
    </source>
</evidence>
<evidence type="ECO:0000256" key="13">
    <source>
        <dbReference type="ARBA" id="ARBA00023136"/>
    </source>
</evidence>
<evidence type="ECO:0000313" key="17">
    <source>
        <dbReference type="Proteomes" id="UP000216024"/>
    </source>
</evidence>
<keyword evidence="7 14" id="KW-0812">Transmembrane</keyword>
<name>A0A267MGI1_9FIRM</name>
<evidence type="ECO:0000256" key="4">
    <source>
        <dbReference type="ARBA" id="ARBA00022475"/>
    </source>
</evidence>
<dbReference type="EC" id="2.7.13.3" evidence="3"/>
<comment type="subcellular location">
    <subcellularLocation>
        <location evidence="2">Cell membrane</location>
        <topology evidence="2">Multi-pass membrane protein</topology>
    </subcellularLocation>
</comment>
<proteinExistence type="predicted"/>
<sequence>MNKEYKRSISLTLIFTIAVCMVLTGTLTYLSTSLTKNIMLDLVNENSFRQVQACSKAIGKWIDSKETLLYEWAIPIKEDGKIDKDDIEILKRRLDYTSNKFVNLFLISKDGIKYDVNDKNENVKFRYFYYKLMNGQKYTSNVEKLDSFLILNMAIPIRSGGKVIGAIGGSLDLKYINEIMEEFKIIYDDSYSYLVDRDGYILLHPDMTMIKENVKIESDRISEEIVVKFKNVLESDMGILEYNFEEVHSRAYFIEIPGANNWKLITKIVTDSLYAPVKEKTDRLLLLATMGIFIIGIVSIIIGRVIAKPILSLSEDVTNKTKELKETREYDKLKTEFFSNISHELKTPLNLIFSTTQLLELYVKKGNGVLEENVLYKHTKILRQNSNRLLRLINNLLDSTKIESGFMKLNLKNMNIVEIVEDITLSTVEYVSSENKEIIFDTDVEEKIMAIDSEKIERILLNLISNGVKYTNPKDTILVKIEDGEKFIRIIVKDTGIGIPHDHKEKIFKRFTQVHSLYNRQKEGSGIGLYIVKSLVDLHKGNIGLESEVNKGSTFIVELPIYTIGEECVLQSKKIPEHEGDTRRDIEFSDIY</sequence>
<keyword evidence="9" id="KW-0418">Kinase</keyword>
<evidence type="ECO:0000256" key="14">
    <source>
        <dbReference type="SAM" id="Phobius"/>
    </source>
</evidence>
<protein>
    <recommendedName>
        <fullName evidence="3">histidine kinase</fullName>
        <ecNumber evidence="3">2.7.13.3</ecNumber>
    </recommendedName>
</protein>
<dbReference type="Pfam" id="PF02743">
    <property type="entry name" value="dCache_1"/>
    <property type="match status" value="1"/>
</dbReference>
<dbReference type="SMART" id="SM00387">
    <property type="entry name" value="HATPase_c"/>
    <property type="match status" value="1"/>
</dbReference>
<dbReference type="PRINTS" id="PR00344">
    <property type="entry name" value="BCTRLSENSOR"/>
</dbReference>
<dbReference type="RefSeq" id="WP_095134274.1">
    <property type="nucleotide sequence ID" value="NZ_NIBG01000012.1"/>
</dbReference>
<comment type="caution">
    <text evidence="16">The sequence shown here is derived from an EMBL/GenBank/DDBJ whole genome shotgun (WGS) entry which is preliminary data.</text>
</comment>
<dbReference type="Gene3D" id="3.30.565.10">
    <property type="entry name" value="Histidine kinase-like ATPase, C-terminal domain"/>
    <property type="match status" value="1"/>
</dbReference>
<dbReference type="InterPro" id="IPR036097">
    <property type="entry name" value="HisK_dim/P_sf"/>
</dbReference>
<dbReference type="GO" id="GO:0005886">
    <property type="term" value="C:plasma membrane"/>
    <property type="evidence" value="ECO:0007669"/>
    <property type="project" value="UniProtKB-SubCell"/>
</dbReference>
<keyword evidence="6" id="KW-0808">Transferase</keyword>
<evidence type="ECO:0000256" key="10">
    <source>
        <dbReference type="ARBA" id="ARBA00022840"/>
    </source>
</evidence>
<feature type="transmembrane region" description="Helical" evidence="14">
    <location>
        <begin position="284"/>
        <end position="307"/>
    </location>
</feature>
<keyword evidence="11 14" id="KW-1133">Transmembrane helix</keyword>
<comment type="catalytic activity">
    <reaction evidence="1">
        <text>ATP + protein L-histidine = ADP + protein N-phospho-L-histidine.</text>
        <dbReference type="EC" id="2.7.13.3"/>
    </reaction>
</comment>
<dbReference type="CDD" id="cd18773">
    <property type="entry name" value="PDC1_HK_sensor"/>
    <property type="match status" value="1"/>
</dbReference>
<dbReference type="GO" id="GO:0005524">
    <property type="term" value="F:ATP binding"/>
    <property type="evidence" value="ECO:0007669"/>
    <property type="project" value="UniProtKB-KW"/>
</dbReference>